<dbReference type="GO" id="GO:0005886">
    <property type="term" value="C:plasma membrane"/>
    <property type="evidence" value="ECO:0007669"/>
    <property type="project" value="UniProtKB-SubCell"/>
</dbReference>
<dbReference type="PANTHER" id="PTHR34187:SF2">
    <property type="entry name" value="DUF202 DOMAIN-CONTAINING PROTEIN"/>
    <property type="match status" value="1"/>
</dbReference>
<reference evidence="8" key="1">
    <citation type="submission" date="2019-09" db="EMBL/GenBank/DDBJ databases">
        <authorList>
            <person name="Li J."/>
        </authorList>
    </citation>
    <scope>NUCLEOTIDE SEQUENCE [LARGE SCALE GENOMIC DNA]</scope>
    <source>
        <strain evidence="8">JCM 14732</strain>
    </source>
</reference>
<evidence type="ECO:0000313" key="9">
    <source>
        <dbReference type="Proteomes" id="UP000380867"/>
    </source>
</evidence>
<dbReference type="PANTHER" id="PTHR34187">
    <property type="entry name" value="FGR18P"/>
    <property type="match status" value="1"/>
</dbReference>
<evidence type="ECO:0000256" key="6">
    <source>
        <dbReference type="SAM" id="Phobius"/>
    </source>
</evidence>
<proteinExistence type="predicted"/>
<dbReference type="EMBL" id="SDPQ02000003">
    <property type="protein sequence ID" value="KAA1395463.1"/>
    <property type="molecule type" value="Genomic_DNA"/>
</dbReference>
<dbReference type="Pfam" id="PF02656">
    <property type="entry name" value="DUF202"/>
    <property type="match status" value="1"/>
</dbReference>
<comment type="subcellular location">
    <subcellularLocation>
        <location evidence="1">Cell membrane</location>
        <topology evidence="1">Multi-pass membrane protein</topology>
    </subcellularLocation>
</comment>
<evidence type="ECO:0000259" key="7">
    <source>
        <dbReference type="Pfam" id="PF02656"/>
    </source>
</evidence>
<evidence type="ECO:0000256" key="4">
    <source>
        <dbReference type="ARBA" id="ARBA00022989"/>
    </source>
</evidence>
<evidence type="ECO:0000256" key="5">
    <source>
        <dbReference type="ARBA" id="ARBA00023136"/>
    </source>
</evidence>
<sequence>MTDRFPKHVFAEGEEPDARLTLANERTFLAWIRTSLALLAGAVAVHTPALDLDGWVKTTASLCLLAAAGLAITQSWTRWRATERAIRTGGPLPGFGGPVMLASVVGVLIVGVAVGVIVVAVR</sequence>
<evidence type="ECO:0000313" key="8">
    <source>
        <dbReference type="EMBL" id="KAA1395463.1"/>
    </source>
</evidence>
<protein>
    <submittedName>
        <fullName evidence="8">DUF202 domain-containing protein</fullName>
    </submittedName>
</protein>
<gene>
    <name evidence="8" type="ORF">ESP70_015005</name>
</gene>
<keyword evidence="5 6" id="KW-0472">Membrane</keyword>
<evidence type="ECO:0000256" key="2">
    <source>
        <dbReference type="ARBA" id="ARBA00022475"/>
    </source>
</evidence>
<dbReference type="OrthoDB" id="582337at2"/>
<feature type="transmembrane region" description="Helical" evidence="6">
    <location>
        <begin position="28"/>
        <end position="47"/>
    </location>
</feature>
<evidence type="ECO:0000256" key="1">
    <source>
        <dbReference type="ARBA" id="ARBA00004651"/>
    </source>
</evidence>
<accession>A0A5M4FAQ2</accession>
<feature type="domain" description="DUF202" evidence="7">
    <location>
        <begin position="21"/>
        <end position="85"/>
    </location>
</feature>
<comment type="caution">
    <text evidence="8">The sequence shown here is derived from an EMBL/GenBank/DDBJ whole genome shotgun (WGS) entry which is preliminary data.</text>
</comment>
<dbReference type="RefSeq" id="WP_149690128.1">
    <property type="nucleotide sequence ID" value="NZ_SDPQ02000003.1"/>
</dbReference>
<feature type="transmembrane region" description="Helical" evidence="6">
    <location>
        <begin position="99"/>
        <end position="121"/>
    </location>
</feature>
<keyword evidence="9" id="KW-1185">Reference proteome</keyword>
<dbReference type="Proteomes" id="UP000380867">
    <property type="component" value="Unassembled WGS sequence"/>
</dbReference>
<evidence type="ECO:0000256" key="3">
    <source>
        <dbReference type="ARBA" id="ARBA00022692"/>
    </source>
</evidence>
<organism evidence="8 9">
    <name type="scientific">Aeromicrobium ginsengisoli</name>
    <dbReference type="NCBI Taxonomy" id="363867"/>
    <lineage>
        <taxon>Bacteria</taxon>
        <taxon>Bacillati</taxon>
        <taxon>Actinomycetota</taxon>
        <taxon>Actinomycetes</taxon>
        <taxon>Propionibacteriales</taxon>
        <taxon>Nocardioidaceae</taxon>
        <taxon>Aeromicrobium</taxon>
    </lineage>
</organism>
<dbReference type="InterPro" id="IPR003807">
    <property type="entry name" value="DUF202"/>
</dbReference>
<keyword evidence="2" id="KW-1003">Cell membrane</keyword>
<keyword evidence="4 6" id="KW-1133">Transmembrane helix</keyword>
<keyword evidence="3 6" id="KW-0812">Transmembrane</keyword>
<dbReference type="InterPro" id="IPR052053">
    <property type="entry name" value="IM_YidH-like"/>
</dbReference>
<dbReference type="AlphaFoldDB" id="A0A5M4FAQ2"/>
<name>A0A5M4FAQ2_9ACTN</name>